<reference evidence="2" key="1">
    <citation type="submission" date="2020-09" db="EMBL/GenBank/DDBJ databases">
        <title>Whole genome shotgun sequence of Streptomyces xanthophaeus NBRC 12829.</title>
        <authorList>
            <person name="Komaki H."/>
            <person name="Tamura T."/>
        </authorList>
    </citation>
    <scope>NUCLEOTIDE SEQUENCE</scope>
    <source>
        <strain evidence="2">NBRC 12829</strain>
    </source>
</reference>
<dbReference type="PANTHER" id="PTHR19959">
    <property type="entry name" value="KINESIN LIGHT CHAIN"/>
    <property type="match status" value="1"/>
</dbReference>
<dbReference type="InterPro" id="IPR009003">
    <property type="entry name" value="Peptidase_S1_PA"/>
</dbReference>
<organism evidence="2 3">
    <name type="scientific">Streptomyces xanthophaeus</name>
    <dbReference type="NCBI Taxonomy" id="67385"/>
    <lineage>
        <taxon>Bacteria</taxon>
        <taxon>Bacillati</taxon>
        <taxon>Actinomycetota</taxon>
        <taxon>Actinomycetes</taxon>
        <taxon>Kitasatosporales</taxon>
        <taxon>Streptomycetaceae</taxon>
        <taxon>Streptomyces</taxon>
    </lineage>
</organism>
<dbReference type="InterPro" id="IPR027417">
    <property type="entry name" value="P-loop_NTPase"/>
</dbReference>
<dbReference type="EMBL" id="BNEE01000006">
    <property type="protein sequence ID" value="GHI86611.1"/>
    <property type="molecule type" value="Genomic_DNA"/>
</dbReference>
<dbReference type="SUPFAM" id="SSF48452">
    <property type="entry name" value="TPR-like"/>
    <property type="match status" value="3"/>
</dbReference>
<accession>A0A919GXQ0</accession>
<dbReference type="AlphaFoldDB" id="A0A919GXQ0"/>
<dbReference type="Proteomes" id="UP000600026">
    <property type="component" value="Unassembled WGS sequence"/>
</dbReference>
<name>A0A919GXQ0_9ACTN</name>
<evidence type="ECO:0000259" key="1">
    <source>
        <dbReference type="Pfam" id="PF25199"/>
    </source>
</evidence>
<evidence type="ECO:0000313" key="2">
    <source>
        <dbReference type="EMBL" id="GHI86611.1"/>
    </source>
</evidence>
<dbReference type="Pfam" id="PF25199">
    <property type="entry name" value="nSTAND_NTPase5"/>
    <property type="match status" value="1"/>
</dbReference>
<dbReference type="Gene3D" id="3.40.50.300">
    <property type="entry name" value="P-loop containing nucleotide triphosphate hydrolases"/>
    <property type="match status" value="1"/>
</dbReference>
<proteinExistence type="predicted"/>
<dbReference type="Pfam" id="PF13374">
    <property type="entry name" value="TPR_10"/>
    <property type="match status" value="3"/>
</dbReference>
<keyword evidence="3" id="KW-1185">Reference proteome</keyword>
<dbReference type="PANTHER" id="PTHR19959:SF119">
    <property type="entry name" value="FUNGAL LIPASE-LIKE DOMAIN-CONTAINING PROTEIN"/>
    <property type="match status" value="1"/>
</dbReference>
<dbReference type="InterPro" id="IPR057574">
    <property type="entry name" value="nSTAND_NTPase5_dom"/>
</dbReference>
<comment type="caution">
    <text evidence="2">The sequence shown here is derived from an EMBL/GenBank/DDBJ whole genome shotgun (WGS) entry which is preliminary data.</text>
</comment>
<evidence type="ECO:0000313" key="3">
    <source>
        <dbReference type="Proteomes" id="UP000600026"/>
    </source>
</evidence>
<dbReference type="InterPro" id="IPR011990">
    <property type="entry name" value="TPR-like_helical_dom_sf"/>
</dbReference>
<gene>
    <name evidence="2" type="ORF">Sxan_39750</name>
</gene>
<dbReference type="SUPFAM" id="SSF52540">
    <property type="entry name" value="P-loop containing nucleoside triphosphate hydrolases"/>
    <property type="match status" value="1"/>
</dbReference>
<dbReference type="Gene3D" id="1.25.40.10">
    <property type="entry name" value="Tetratricopeptide repeat domain"/>
    <property type="match status" value="4"/>
</dbReference>
<feature type="domain" description="Novel STAND NTPase 5" evidence="1">
    <location>
        <begin position="232"/>
        <end position="361"/>
    </location>
</feature>
<dbReference type="SUPFAM" id="SSF50494">
    <property type="entry name" value="Trypsin-like serine proteases"/>
    <property type="match status" value="1"/>
</dbReference>
<sequence length="1087" mass="116430">MAVTGPGGPGSGYAVGPRLVLTSAHVVARKGGRVGVFHPGGERKFLGETVWCGTPGGTDDAALVLVTDDRWRPPRGAEVRWGRLVTSRPGQECETWGVPELVQRPATAVEAGQQRGRVNPGSGYVRNQYVMDLAAYPRSWPTTASSPWGGLSGAAMFCDRLLTGVVLAESAHSGHAALKVVPAYVLHHDASFRAALAAHGAGPRSLEAVEFQDLAAVKATPARGPQSPAALLAADRQTVPFRGREESIARLEAWCGQAGFGALLLHGPGGQGKTRLAHHLADTLAAESWAVLWPHSEATAAEVRVLRHAAKPLLVVVDYAEARTSQLAGLAEAAAEHGGGTPFKILLLARTAGDWWSRAQTFTSTMQDYLESTAVVALPPLDPDPPDRVKSYWAAVQAFAAALPQVQGYEHHDWPVLATALPTPRLARDGLDNALTLLMTALADLLDRAEAPEAATTAVPHHGAEKRLLGHESRYWTRVAGVAGVAPDLTGTTLRDAVTAALLVGAADEQQADNALRRVPTLADQPRDRRAAVSSWLTALFPPSVRGRLWGSLHPDRLAERFIGLRLEADPLLAEYLAPDTDAQQAAQLLTVYSRAAAHPDVEGRLDEQLTELCVRHGGHLAPQLIDVATQTEYPGPLFAALERITGGDIGTDGLQRLVGLLPQSSRRLAVWAAEASGRLADGCRALPEDEPDRLPRLARALNEHSNRLSELGRQEEALAAVEEAAAVFRDLARADPDSYLHDFAKALNNLSNRLSALGRQEDALTVIESTVRIRHRLAQASFVEHFPSYAMALNNLSTRLGEVERHEEALTAAEQALSAHSLLADLDPDEYLPVLALITNNHAVRLAATGRREEALSAIESVLATCRGLAESRPDAHLPNLAMVLGNLSVELGALGRHEEALAASEEAVDTYRALAERYPAAYLPDLARVESNLSARLRDVGRHQDALAAAERAVAMYGGLAAVHPDAYLAGLATALDRSFLSLSALNRRDEALAAVTRAVAVYRGLAERLPDVHRPNLARNLHSLALALGVLRRWQEALAAVGEAIEIRRDLAAADPEAHEASLNKSWELRARLHPFGTRPTTAP</sequence>
<protein>
    <recommendedName>
        <fullName evidence="1">Novel STAND NTPase 5 domain-containing protein</fullName>
    </recommendedName>
</protein>